<dbReference type="EMBL" id="AFLV02000058">
    <property type="protein sequence ID" value="EKR63501.1"/>
    <property type="molecule type" value="Genomic_DNA"/>
</dbReference>
<evidence type="ECO:0000313" key="2">
    <source>
        <dbReference type="Proteomes" id="UP000001338"/>
    </source>
</evidence>
<comment type="caution">
    <text evidence="1">The sequence shown here is derived from an EMBL/GenBank/DDBJ whole genome shotgun (WGS) entry which is preliminary data.</text>
</comment>
<accession>A0A828YZS0</accession>
<reference evidence="1 2" key="1">
    <citation type="submission" date="2012-10" db="EMBL/GenBank/DDBJ databases">
        <authorList>
            <person name="Harkins D.M."/>
            <person name="Durkin A.S."/>
            <person name="Brinkac L.M."/>
            <person name="Haft D.H."/>
            <person name="Selengut J.D."/>
            <person name="Sanka R."/>
            <person name="DePew J."/>
            <person name="Purushe J."/>
            <person name="Whelen A.C."/>
            <person name="Vinetz J.M."/>
            <person name="Sutton G.G."/>
            <person name="Nierman W.C."/>
            <person name="Fouts D.E."/>
        </authorList>
    </citation>
    <scope>NUCLEOTIDE SEQUENCE [LARGE SCALE GENOMIC DNA]</scope>
    <source>
        <strain evidence="1 2">2006001853</strain>
    </source>
</reference>
<name>A0A828YZS0_9LEPT</name>
<proteinExistence type="predicted"/>
<organism evidence="1 2">
    <name type="scientific">Leptospira weilii str. 2006001853</name>
    <dbReference type="NCBI Taxonomy" id="1001589"/>
    <lineage>
        <taxon>Bacteria</taxon>
        <taxon>Pseudomonadati</taxon>
        <taxon>Spirochaetota</taxon>
        <taxon>Spirochaetia</taxon>
        <taxon>Leptospirales</taxon>
        <taxon>Leptospiraceae</taxon>
        <taxon>Leptospira</taxon>
    </lineage>
</organism>
<dbReference type="AlphaFoldDB" id="A0A828YZS0"/>
<dbReference type="Proteomes" id="UP000001338">
    <property type="component" value="Unassembled WGS sequence"/>
</dbReference>
<protein>
    <submittedName>
        <fullName evidence="1">Uncharacterized protein</fullName>
    </submittedName>
</protein>
<sequence length="67" mass="8009">MIYRTLSLQRKRSFYFFSRGNEKERGVFRISILKQLRKLLLTHILSKIIFRGLKKWNGGRIGRVLAV</sequence>
<gene>
    <name evidence="1" type="ORF">LEP1GSC036_4304</name>
</gene>
<evidence type="ECO:0000313" key="1">
    <source>
        <dbReference type="EMBL" id="EKR63501.1"/>
    </source>
</evidence>